<dbReference type="InterPro" id="IPR000719">
    <property type="entry name" value="Prot_kinase_dom"/>
</dbReference>
<evidence type="ECO:0000256" key="6">
    <source>
        <dbReference type="ARBA" id="ARBA00022840"/>
    </source>
</evidence>
<dbReference type="RefSeq" id="XP_001030762.3">
    <property type="nucleotide sequence ID" value="XM_001030762.3"/>
</dbReference>
<keyword evidence="3" id="KW-0808">Transferase</keyword>
<evidence type="ECO:0000256" key="4">
    <source>
        <dbReference type="ARBA" id="ARBA00022741"/>
    </source>
</evidence>
<name>Q22CT9_TETTS</name>
<dbReference type="EMBL" id="GG662478">
    <property type="protein sequence ID" value="EAR83099.3"/>
    <property type="molecule type" value="Genomic_DNA"/>
</dbReference>
<dbReference type="KEGG" id="tet:TTHERM_01016020"/>
<dbReference type="GO" id="GO:0005737">
    <property type="term" value="C:cytoplasm"/>
    <property type="evidence" value="ECO:0007669"/>
    <property type="project" value="TreeGrafter"/>
</dbReference>
<accession>Q22CT9</accession>
<dbReference type="SMART" id="SM00220">
    <property type="entry name" value="S_TKc"/>
    <property type="match status" value="1"/>
</dbReference>
<evidence type="ECO:0000256" key="1">
    <source>
        <dbReference type="ARBA" id="ARBA00005527"/>
    </source>
</evidence>
<keyword evidence="2 8" id="KW-0723">Serine/threonine-protein kinase</keyword>
<dbReference type="GO" id="GO:0005524">
    <property type="term" value="F:ATP binding"/>
    <property type="evidence" value="ECO:0007669"/>
    <property type="project" value="UniProtKB-UniRule"/>
</dbReference>
<dbReference type="SUPFAM" id="SSF56112">
    <property type="entry name" value="Protein kinase-like (PK-like)"/>
    <property type="match status" value="1"/>
</dbReference>
<dbReference type="eggNOG" id="KOG0658">
    <property type="taxonomic scope" value="Eukaryota"/>
</dbReference>
<feature type="binding site" evidence="7">
    <location>
        <position position="36"/>
    </location>
    <ligand>
        <name>ATP</name>
        <dbReference type="ChEBI" id="CHEBI:30616"/>
    </ligand>
</feature>
<dbReference type="Gene3D" id="3.30.200.20">
    <property type="entry name" value="Phosphorylase Kinase, domain 1"/>
    <property type="match status" value="1"/>
</dbReference>
<dbReference type="GO" id="GO:0005634">
    <property type="term" value="C:nucleus"/>
    <property type="evidence" value="ECO:0007669"/>
    <property type="project" value="TreeGrafter"/>
</dbReference>
<protein>
    <submittedName>
        <fullName evidence="10">Cyclin-dependent kinase-like Serine/Threonine kinase family protein</fullName>
    </submittedName>
</protein>
<dbReference type="InterPro" id="IPR039192">
    <property type="entry name" value="STKc_GSK3"/>
</dbReference>
<dbReference type="CDD" id="cd14137">
    <property type="entry name" value="STKc_GSK3"/>
    <property type="match status" value="1"/>
</dbReference>
<dbReference type="Proteomes" id="UP000009168">
    <property type="component" value="Unassembled WGS sequence"/>
</dbReference>
<feature type="domain" description="Protein kinase" evidence="9">
    <location>
        <begin position="7"/>
        <end position="296"/>
    </location>
</feature>
<dbReference type="OrthoDB" id="272141at2759"/>
<evidence type="ECO:0000256" key="2">
    <source>
        <dbReference type="ARBA" id="ARBA00022527"/>
    </source>
</evidence>
<dbReference type="GeneID" id="7833181"/>
<evidence type="ECO:0000256" key="8">
    <source>
        <dbReference type="RuleBase" id="RU000304"/>
    </source>
</evidence>
<dbReference type="GO" id="GO:0030154">
    <property type="term" value="P:cell differentiation"/>
    <property type="evidence" value="ECO:0007669"/>
    <property type="project" value="TreeGrafter"/>
</dbReference>
<dbReference type="GO" id="GO:0004674">
    <property type="term" value="F:protein serine/threonine kinase activity"/>
    <property type="evidence" value="ECO:0007669"/>
    <property type="project" value="UniProtKB-KW"/>
</dbReference>
<dbReference type="InterPro" id="IPR011009">
    <property type="entry name" value="Kinase-like_dom_sf"/>
</dbReference>
<dbReference type="PROSITE" id="PS00108">
    <property type="entry name" value="PROTEIN_KINASE_ST"/>
    <property type="match status" value="1"/>
</dbReference>
<proteinExistence type="inferred from homology"/>
<keyword evidence="4 7" id="KW-0547">Nucleotide-binding</keyword>
<evidence type="ECO:0000259" key="9">
    <source>
        <dbReference type="PROSITE" id="PS50011"/>
    </source>
</evidence>
<keyword evidence="6 7" id="KW-0067">ATP-binding</keyword>
<dbReference type="PROSITE" id="PS50011">
    <property type="entry name" value="PROTEIN_KINASE_DOM"/>
    <property type="match status" value="1"/>
</dbReference>
<organism evidence="10 11">
    <name type="scientific">Tetrahymena thermophila (strain SB210)</name>
    <dbReference type="NCBI Taxonomy" id="312017"/>
    <lineage>
        <taxon>Eukaryota</taxon>
        <taxon>Sar</taxon>
        <taxon>Alveolata</taxon>
        <taxon>Ciliophora</taxon>
        <taxon>Intramacronucleata</taxon>
        <taxon>Oligohymenophorea</taxon>
        <taxon>Hymenostomatida</taxon>
        <taxon>Tetrahymenina</taxon>
        <taxon>Tetrahymenidae</taxon>
        <taxon>Tetrahymena</taxon>
    </lineage>
</organism>
<keyword evidence="5 10" id="KW-0418">Kinase</keyword>
<gene>
    <name evidence="10" type="ORF">TTHERM_01016020</name>
</gene>
<dbReference type="InterPro" id="IPR017441">
    <property type="entry name" value="Protein_kinase_ATP_BS"/>
</dbReference>
<dbReference type="PANTHER" id="PTHR24057:SF0">
    <property type="entry name" value="PROTEIN KINASE SHAGGY-RELATED"/>
    <property type="match status" value="1"/>
</dbReference>
<dbReference type="PROSITE" id="PS00107">
    <property type="entry name" value="PROTEIN_KINASE_ATP"/>
    <property type="match status" value="1"/>
</dbReference>
<dbReference type="PANTHER" id="PTHR24057">
    <property type="entry name" value="GLYCOGEN SYNTHASE KINASE-3 ALPHA"/>
    <property type="match status" value="1"/>
</dbReference>
<dbReference type="HOGENOM" id="CLU_000288_181_1_1"/>
<dbReference type="STRING" id="312017.Q22CT9"/>
<evidence type="ECO:0000313" key="11">
    <source>
        <dbReference type="Proteomes" id="UP000009168"/>
    </source>
</evidence>
<dbReference type="FunFam" id="1.10.510.10:FF:000624">
    <property type="entry name" value="Mitogen-activated protein kinase"/>
    <property type="match status" value="1"/>
</dbReference>
<dbReference type="InterPro" id="IPR050591">
    <property type="entry name" value="GSK-3"/>
</dbReference>
<dbReference type="InterPro" id="IPR008271">
    <property type="entry name" value="Ser/Thr_kinase_AS"/>
</dbReference>
<evidence type="ECO:0000313" key="10">
    <source>
        <dbReference type="EMBL" id="EAR83099.3"/>
    </source>
</evidence>
<dbReference type="Pfam" id="PF00069">
    <property type="entry name" value="Pkinase"/>
    <property type="match status" value="1"/>
</dbReference>
<dbReference type="AlphaFoldDB" id="Q22CT9"/>
<evidence type="ECO:0000256" key="7">
    <source>
        <dbReference type="PROSITE-ProRule" id="PRU10141"/>
    </source>
</evidence>
<evidence type="ECO:0000256" key="5">
    <source>
        <dbReference type="ARBA" id="ARBA00022777"/>
    </source>
</evidence>
<dbReference type="Gene3D" id="1.10.510.10">
    <property type="entry name" value="Transferase(Phosphotransferase) domain 1"/>
    <property type="match status" value="1"/>
</dbReference>
<keyword evidence="11" id="KW-1185">Reference proteome</keyword>
<sequence length="304" mass="35785">MIPLPNYEIKRVIGSGSFGYVFEAYDNNNQRTVALKRIQKVGKKLSREYEILLDIKDCDYVVKMIDLYYSKTDDNKLIQNIVFEYMENNLEDHISKFNKSKKVIPEQTVKEYAYQILKGLQYIHSKGIAHRDLKPDNILLNDDGKVKICDFGGSKYIDEKGKNTPYIVSRYYRAPELILCITKYNQKIDMWSFGCILGELVTTFPLFQGKTEGDQLFSIFKVLGSPTKEEFQKFSERVPFDKKIFDEFQTYEPQNLRKMFFYIKDIDNLMDLITKCLQYLPENRITADEALQHPFFKGLEEKYP</sequence>
<reference evidence="11" key="1">
    <citation type="journal article" date="2006" name="PLoS Biol.">
        <title>Macronuclear genome sequence of the ciliate Tetrahymena thermophila, a model eukaryote.</title>
        <authorList>
            <person name="Eisen J.A."/>
            <person name="Coyne R.S."/>
            <person name="Wu M."/>
            <person name="Wu D."/>
            <person name="Thiagarajan M."/>
            <person name="Wortman J.R."/>
            <person name="Badger J.H."/>
            <person name="Ren Q."/>
            <person name="Amedeo P."/>
            <person name="Jones K.M."/>
            <person name="Tallon L.J."/>
            <person name="Delcher A.L."/>
            <person name="Salzberg S.L."/>
            <person name="Silva J.C."/>
            <person name="Haas B.J."/>
            <person name="Majoros W.H."/>
            <person name="Farzad M."/>
            <person name="Carlton J.M."/>
            <person name="Smith R.K. Jr."/>
            <person name="Garg J."/>
            <person name="Pearlman R.E."/>
            <person name="Karrer K.M."/>
            <person name="Sun L."/>
            <person name="Manning G."/>
            <person name="Elde N.C."/>
            <person name="Turkewitz A.P."/>
            <person name="Asai D.J."/>
            <person name="Wilkes D.E."/>
            <person name="Wang Y."/>
            <person name="Cai H."/>
            <person name="Collins K."/>
            <person name="Stewart B.A."/>
            <person name="Lee S.R."/>
            <person name="Wilamowska K."/>
            <person name="Weinberg Z."/>
            <person name="Ruzzo W.L."/>
            <person name="Wloga D."/>
            <person name="Gaertig J."/>
            <person name="Frankel J."/>
            <person name="Tsao C.-C."/>
            <person name="Gorovsky M.A."/>
            <person name="Keeling P.J."/>
            <person name="Waller R.F."/>
            <person name="Patron N.J."/>
            <person name="Cherry J.M."/>
            <person name="Stover N.A."/>
            <person name="Krieger C.J."/>
            <person name="del Toro C."/>
            <person name="Ryder H.F."/>
            <person name="Williamson S.C."/>
            <person name="Barbeau R.A."/>
            <person name="Hamilton E.P."/>
            <person name="Orias E."/>
        </authorList>
    </citation>
    <scope>NUCLEOTIDE SEQUENCE [LARGE SCALE GENOMIC DNA]</scope>
    <source>
        <strain evidence="11">SB210</strain>
    </source>
</reference>
<dbReference type="GO" id="GO:0007165">
    <property type="term" value="P:signal transduction"/>
    <property type="evidence" value="ECO:0007669"/>
    <property type="project" value="TreeGrafter"/>
</dbReference>
<evidence type="ECO:0000256" key="3">
    <source>
        <dbReference type="ARBA" id="ARBA00022679"/>
    </source>
</evidence>
<dbReference type="InParanoid" id="Q22CT9"/>
<comment type="similarity">
    <text evidence="1">Belongs to the protein kinase superfamily. CMGC Ser/Thr protein kinase family. GSK-3 subfamily.</text>
</comment>